<keyword evidence="1" id="KW-0285">Flavoprotein</keyword>
<dbReference type="GO" id="GO:0004497">
    <property type="term" value="F:monooxygenase activity"/>
    <property type="evidence" value="ECO:0007669"/>
    <property type="project" value="UniProtKB-KW"/>
</dbReference>
<dbReference type="PANTHER" id="PTHR30011">
    <property type="entry name" value="ALKANESULFONATE MONOOXYGENASE-RELATED"/>
    <property type="match status" value="1"/>
</dbReference>
<evidence type="ECO:0000313" key="6">
    <source>
        <dbReference type="EMBL" id="EFK54563.1"/>
    </source>
</evidence>
<name>D7WFC9_9CORY</name>
<comment type="caution">
    <text evidence="6">The sequence shown here is derived from an EMBL/GenBank/DDBJ whole genome shotgun (WGS) entry which is preliminary data.</text>
</comment>
<evidence type="ECO:0000256" key="1">
    <source>
        <dbReference type="ARBA" id="ARBA00022630"/>
    </source>
</evidence>
<evidence type="ECO:0000259" key="5">
    <source>
        <dbReference type="Pfam" id="PF00296"/>
    </source>
</evidence>
<dbReference type="EC" id="1.-.-.-" evidence="6"/>
<evidence type="ECO:0000256" key="2">
    <source>
        <dbReference type="ARBA" id="ARBA00022643"/>
    </source>
</evidence>
<dbReference type="InterPro" id="IPR036661">
    <property type="entry name" value="Luciferase-like_sf"/>
</dbReference>
<evidence type="ECO:0000256" key="4">
    <source>
        <dbReference type="ARBA" id="ARBA00023033"/>
    </source>
</evidence>
<sequence length="338" mass="37489">MDHEQSLLDLSTSPYWELPGFQRTFRPGELTVGLSLPIEENAEANPTDSLDNQLRLVQKAQDGGIAAVWVRDIPLRVETFGDVGQVYDPWMYLSYLAARTSIIALGTAAIVVPFQHPLLLAKRAATIDRLSGGRFLMGVATGDRPEEFPAFGMDKGIRAEVFREHVHAYRRATTTSHKPLRWEVAGQGFKMGGSDVVPKPSAREVPLLATGSCQQTLQWRAEHTHGWFMYHKGLDVQRVNVANWNAAVAEWAAREGAEGAAAFKPFAESLWLDLSTNPDEPASGGTFGYRLGRNVLIQLLKSQRSMGIHHVSVNFRTSTRPAEEQIDELIEHVVPALR</sequence>
<dbReference type="EMBL" id="ACLJ02000003">
    <property type="protein sequence ID" value="EFK54563.1"/>
    <property type="molecule type" value="Genomic_DNA"/>
</dbReference>
<dbReference type="GO" id="GO:0016705">
    <property type="term" value="F:oxidoreductase activity, acting on paired donors, with incorporation or reduction of molecular oxygen"/>
    <property type="evidence" value="ECO:0007669"/>
    <property type="project" value="InterPro"/>
</dbReference>
<dbReference type="Gene3D" id="3.20.20.30">
    <property type="entry name" value="Luciferase-like domain"/>
    <property type="match status" value="1"/>
</dbReference>
<dbReference type="SUPFAM" id="SSF51679">
    <property type="entry name" value="Bacterial luciferase-like"/>
    <property type="match status" value="1"/>
</dbReference>
<dbReference type="HOGENOM" id="CLU_027853_0_0_11"/>
<accession>D7WFC9</accession>
<proteinExistence type="predicted"/>
<keyword evidence="7" id="KW-1185">Reference proteome</keyword>
<feature type="domain" description="Luciferase-like" evidence="5">
    <location>
        <begin position="32"/>
        <end position="250"/>
    </location>
</feature>
<dbReference type="Proteomes" id="UP000004208">
    <property type="component" value="Unassembled WGS sequence"/>
</dbReference>
<dbReference type="STRING" id="585529.HMPREF0291_12221"/>
<dbReference type="InterPro" id="IPR020020">
    <property type="entry name" value="Luciferase-type_oxidoreductase"/>
</dbReference>
<dbReference type="RefSeq" id="WP_005291566.1">
    <property type="nucleotide sequence ID" value="NZ_CM000961.1"/>
</dbReference>
<dbReference type="NCBIfam" id="TIGR03571">
    <property type="entry name" value="lucif_BA3436"/>
    <property type="match status" value="1"/>
</dbReference>
<keyword evidence="3 6" id="KW-0560">Oxidoreductase</keyword>
<dbReference type="OrthoDB" id="3206024at2"/>
<dbReference type="InterPro" id="IPR051260">
    <property type="entry name" value="Diverse_substr_monoxygenases"/>
</dbReference>
<keyword evidence="2" id="KW-0288">FMN</keyword>
<dbReference type="AlphaFoldDB" id="D7WFC9"/>
<protein>
    <submittedName>
        <fullName evidence="6">Luciferase-type oxidoreductase, BA3436 family</fullName>
        <ecNumber evidence="6">1.-.-.-</ecNumber>
    </submittedName>
</protein>
<gene>
    <name evidence="6" type="ORF">HMPREF0291_12221</name>
</gene>
<dbReference type="PANTHER" id="PTHR30011:SF16">
    <property type="entry name" value="C2H2 FINGER DOMAIN TRANSCRIPTION FACTOR (EUROFUNG)-RELATED"/>
    <property type="match status" value="1"/>
</dbReference>
<evidence type="ECO:0000313" key="7">
    <source>
        <dbReference type="Proteomes" id="UP000004208"/>
    </source>
</evidence>
<organism evidence="6 7">
    <name type="scientific">Corynebacterium genitalium ATCC 33030</name>
    <dbReference type="NCBI Taxonomy" id="585529"/>
    <lineage>
        <taxon>Bacteria</taxon>
        <taxon>Bacillati</taxon>
        <taxon>Actinomycetota</taxon>
        <taxon>Actinomycetes</taxon>
        <taxon>Mycobacteriales</taxon>
        <taxon>Corynebacteriaceae</taxon>
        <taxon>Corynebacterium</taxon>
    </lineage>
</organism>
<evidence type="ECO:0000256" key="3">
    <source>
        <dbReference type="ARBA" id="ARBA00023002"/>
    </source>
</evidence>
<reference evidence="6" key="1">
    <citation type="submission" date="2010-06" db="EMBL/GenBank/DDBJ databases">
        <authorList>
            <person name="Muzny D."/>
            <person name="Qin X."/>
            <person name="Buhay C."/>
            <person name="Dugan-Rocha S."/>
            <person name="Ding Y."/>
            <person name="Chen G."/>
            <person name="Hawes A."/>
            <person name="Holder M."/>
            <person name="Jhangiani S."/>
            <person name="Johnson A."/>
            <person name="Khan Z."/>
            <person name="Li Z."/>
            <person name="Liu W."/>
            <person name="Liu X."/>
            <person name="Perez L."/>
            <person name="Shen H."/>
            <person name="Wang Q."/>
            <person name="Watt J."/>
            <person name="Xi L."/>
            <person name="Xin Y."/>
            <person name="Zhou J."/>
            <person name="Deng J."/>
            <person name="Jiang H."/>
            <person name="Liu Y."/>
            <person name="Qu J."/>
            <person name="Song X.-Z."/>
            <person name="Zhang L."/>
            <person name="Villasana D."/>
            <person name="Johnson A."/>
            <person name="Liu J."/>
            <person name="Liyanage D."/>
            <person name="Lorensuhewa L."/>
            <person name="Robinson T."/>
            <person name="Song A."/>
            <person name="Song B.-B."/>
            <person name="Dinh H."/>
            <person name="Thornton R."/>
            <person name="Coyle M."/>
            <person name="Francisco L."/>
            <person name="Jackson L."/>
            <person name="Javaid M."/>
            <person name="Korchina V."/>
            <person name="Kovar C."/>
            <person name="Mata R."/>
            <person name="Mathew T."/>
            <person name="Ngo R."/>
            <person name="Nguyen L."/>
            <person name="Nguyen N."/>
            <person name="Okwuonu G."/>
            <person name="Ongeri F."/>
            <person name="Pham C."/>
            <person name="Simmons D."/>
            <person name="Wilczek-Boney K."/>
            <person name="Hale W."/>
            <person name="Jakkamsetti A."/>
            <person name="Pham P."/>
            <person name="Ruth R."/>
            <person name="San Lucas F."/>
            <person name="Warren J."/>
            <person name="Zhang J."/>
            <person name="Zhao Z."/>
            <person name="Zhou C."/>
            <person name="Zhu D."/>
            <person name="Lee S."/>
            <person name="Bess C."/>
            <person name="Blankenburg K."/>
            <person name="Forbes L."/>
            <person name="Fu Q."/>
            <person name="Gubbala S."/>
            <person name="Hirani K."/>
            <person name="Jayaseelan J.C."/>
            <person name="Lara F."/>
            <person name="Munidasa M."/>
            <person name="Palculict T."/>
            <person name="Patil S."/>
            <person name="Pu L.-L."/>
            <person name="Saada N."/>
            <person name="Tang L."/>
            <person name="Weissenberger G."/>
            <person name="Zhu Y."/>
            <person name="Hemphill L."/>
            <person name="Shang Y."/>
            <person name="Youmans B."/>
            <person name="Ayvaz T."/>
            <person name="Ross M."/>
            <person name="Santibanez J."/>
            <person name="Aqrawi P."/>
            <person name="Gross S."/>
            <person name="Joshi V."/>
            <person name="Fowler G."/>
            <person name="Nazareth L."/>
            <person name="Reid J."/>
            <person name="Worley K."/>
            <person name="Petrosino J."/>
            <person name="Highlander S."/>
            <person name="Gibbs R."/>
        </authorList>
    </citation>
    <scope>NUCLEOTIDE SEQUENCE [LARGE SCALE GENOMIC DNA]</scope>
    <source>
        <strain evidence="6">ATCC 33030</strain>
    </source>
</reference>
<dbReference type="InterPro" id="IPR011251">
    <property type="entry name" value="Luciferase-like_dom"/>
</dbReference>
<dbReference type="eggNOG" id="COG2141">
    <property type="taxonomic scope" value="Bacteria"/>
</dbReference>
<keyword evidence="4" id="KW-0503">Monooxygenase</keyword>
<dbReference type="Pfam" id="PF00296">
    <property type="entry name" value="Bac_luciferase"/>
    <property type="match status" value="1"/>
</dbReference>